<evidence type="ECO:0000313" key="2">
    <source>
        <dbReference type="Proteomes" id="UP000191905"/>
    </source>
</evidence>
<comment type="caution">
    <text evidence="1">The sequence shown here is derived from an EMBL/GenBank/DDBJ whole genome shotgun (WGS) entry which is preliminary data.</text>
</comment>
<evidence type="ECO:0000313" key="1">
    <source>
        <dbReference type="EMBL" id="OQM75591.1"/>
    </source>
</evidence>
<reference evidence="1 2" key="1">
    <citation type="journal article" date="2016" name="Int. J. Syst. Evol. Microbiol.">
        <title>Pseudaminobacter manganicus sp. nov., isolated from sludge of a manganese mine.</title>
        <authorList>
            <person name="Li J."/>
            <person name="Huang J."/>
            <person name="Liao S."/>
            <person name="Wang G."/>
        </authorList>
    </citation>
    <scope>NUCLEOTIDE SEQUENCE [LARGE SCALE GENOMIC DNA]</scope>
    <source>
        <strain evidence="1 2">JH-7</strain>
    </source>
</reference>
<protein>
    <recommendedName>
        <fullName evidence="3">Head decoration protein</fullName>
    </recommendedName>
</protein>
<dbReference type="InterPro" id="IPR004195">
    <property type="entry name" value="Head_decoration_D"/>
</dbReference>
<dbReference type="Gene3D" id="2.40.300.10">
    <property type="entry name" value="Head decoration protein D"/>
    <property type="match status" value="1"/>
</dbReference>
<evidence type="ECO:0008006" key="3">
    <source>
        <dbReference type="Google" id="ProtNLM"/>
    </source>
</evidence>
<gene>
    <name evidence="1" type="ORF">BFN67_17620</name>
</gene>
<dbReference type="RefSeq" id="WP_080919700.1">
    <property type="nucleotide sequence ID" value="NZ_MDET01000014.1"/>
</dbReference>
<sequence>MATINLPNLGPSAGYPSQSSDTINPVLEGLIVGETPAVVTQDMQLAESQTLEAYTPVGFDADGNLVAAVIDTVTPANSIAPIGITLYDITVAASTNPGVPILRAGCLAKHLINWPTSFSTDALKFAAFAGAPTPTNIVVREVYFGSTVANP</sequence>
<dbReference type="Pfam" id="PF02924">
    <property type="entry name" value="HDPD"/>
    <property type="match status" value="1"/>
</dbReference>
<organism evidence="1 2">
    <name type="scientific">Manganibacter manganicus</name>
    <dbReference type="NCBI Taxonomy" id="1873176"/>
    <lineage>
        <taxon>Bacteria</taxon>
        <taxon>Pseudomonadati</taxon>
        <taxon>Pseudomonadota</taxon>
        <taxon>Alphaproteobacteria</taxon>
        <taxon>Hyphomicrobiales</taxon>
        <taxon>Phyllobacteriaceae</taxon>
        <taxon>Manganibacter</taxon>
    </lineage>
</organism>
<dbReference type="EMBL" id="MDET01000014">
    <property type="protein sequence ID" value="OQM75591.1"/>
    <property type="molecule type" value="Genomic_DNA"/>
</dbReference>
<dbReference type="Proteomes" id="UP000191905">
    <property type="component" value="Unassembled WGS sequence"/>
</dbReference>
<keyword evidence="2" id="KW-1185">Reference proteome</keyword>
<name>A0A1V8RQU9_9HYPH</name>
<dbReference type="STRING" id="1873176.BFN67_17620"/>
<proteinExistence type="predicted"/>
<accession>A0A1V8RQU9</accession>
<dbReference type="AlphaFoldDB" id="A0A1V8RQU9"/>
<dbReference type="OrthoDB" id="8449979at2"/>